<reference evidence="2 3" key="1">
    <citation type="submission" date="2006-09" db="EMBL/GenBank/DDBJ databases">
        <authorList>
            <person name="Emerson D."/>
            <person name="Ferriera S."/>
            <person name="Johnson J."/>
            <person name="Kravitz S."/>
            <person name="Halpern A."/>
            <person name="Remington K."/>
            <person name="Beeson K."/>
            <person name="Tran B."/>
            <person name="Rogers Y.-H."/>
            <person name="Friedman R."/>
            <person name="Venter J.C."/>
        </authorList>
    </citation>
    <scope>NUCLEOTIDE SEQUENCE [LARGE SCALE GENOMIC DNA]</scope>
    <source>
        <strain evidence="2 3">PV-1</strain>
    </source>
</reference>
<comment type="caution">
    <text evidence="2">The sequence shown here is derived from an EMBL/GenBank/DDBJ whole genome shotgun (WGS) entry which is preliminary data.</text>
</comment>
<dbReference type="Proteomes" id="UP000005297">
    <property type="component" value="Unassembled WGS sequence"/>
</dbReference>
<proteinExistence type="predicted"/>
<dbReference type="InterPro" id="IPR019291">
    <property type="entry name" value="Host_attachment_protein"/>
</dbReference>
<gene>
    <name evidence="2" type="ORF">SPV1_11266</name>
</gene>
<name>Q0F183_9PROT</name>
<accession>Q0F183</accession>
<feature type="compositionally biased region" description="Basic and acidic residues" evidence="1">
    <location>
        <begin position="45"/>
        <end position="57"/>
    </location>
</feature>
<dbReference type="AlphaFoldDB" id="Q0F183"/>
<dbReference type="EMBL" id="AATS01000003">
    <property type="protein sequence ID" value="EAU55308.1"/>
    <property type="molecule type" value="Genomic_DNA"/>
</dbReference>
<sequence length="159" mass="17605">MDIWTILIDWIQEVIMNIWIVVADSAKARVLSAEKPAGPLSEVASLEHPESRLRENELTSDQPGRAFDSGGQGRHAMGTAVEPKQHEVIKFAKEVADYLEAGRNARSFGKLYVIAAPGFLGHLRAHCPAPLTNSIADSINKNLVDRDIEEIRTHLPEFL</sequence>
<dbReference type="HOGENOM" id="CLU_105864_2_0_0"/>
<dbReference type="Pfam" id="PF10116">
    <property type="entry name" value="Host_attach"/>
    <property type="match status" value="1"/>
</dbReference>
<evidence type="ECO:0000313" key="3">
    <source>
        <dbReference type="Proteomes" id="UP000005297"/>
    </source>
</evidence>
<organism evidence="2 3">
    <name type="scientific">Mariprofundus ferrooxydans PV-1</name>
    <dbReference type="NCBI Taxonomy" id="314345"/>
    <lineage>
        <taxon>Bacteria</taxon>
        <taxon>Pseudomonadati</taxon>
        <taxon>Pseudomonadota</taxon>
        <taxon>Candidatius Mariprofundia</taxon>
        <taxon>Mariprofundales</taxon>
        <taxon>Mariprofundaceae</taxon>
        <taxon>Mariprofundus</taxon>
    </lineage>
</organism>
<evidence type="ECO:0008006" key="4">
    <source>
        <dbReference type="Google" id="ProtNLM"/>
    </source>
</evidence>
<evidence type="ECO:0000256" key="1">
    <source>
        <dbReference type="SAM" id="MobiDB-lite"/>
    </source>
</evidence>
<feature type="region of interest" description="Disordered" evidence="1">
    <location>
        <begin position="41"/>
        <end position="79"/>
    </location>
</feature>
<keyword evidence="3" id="KW-1185">Reference proteome</keyword>
<protein>
    <recommendedName>
        <fullName evidence="4">Host attachment protein</fullName>
    </recommendedName>
</protein>
<dbReference type="InParanoid" id="Q0F183"/>
<evidence type="ECO:0000313" key="2">
    <source>
        <dbReference type="EMBL" id="EAU55308.1"/>
    </source>
</evidence>
<dbReference type="eggNOG" id="COG5622">
    <property type="taxonomic scope" value="Bacteria"/>
</dbReference>